<evidence type="ECO:0000313" key="1">
    <source>
        <dbReference type="EMBL" id="KAJ3494126.1"/>
    </source>
</evidence>
<keyword evidence="2" id="KW-1185">Reference proteome</keyword>
<protein>
    <submittedName>
        <fullName evidence="1">Uncharacterized protein</fullName>
    </submittedName>
</protein>
<gene>
    <name evidence="1" type="ORF">NLG97_g4279</name>
</gene>
<evidence type="ECO:0000313" key="2">
    <source>
        <dbReference type="Proteomes" id="UP001148737"/>
    </source>
</evidence>
<dbReference type="EMBL" id="JANAKD010000411">
    <property type="protein sequence ID" value="KAJ3494126.1"/>
    <property type="molecule type" value="Genomic_DNA"/>
</dbReference>
<dbReference type="Proteomes" id="UP001148737">
    <property type="component" value="Unassembled WGS sequence"/>
</dbReference>
<proteinExistence type="predicted"/>
<name>A0ACC1QWX9_9HYPO</name>
<sequence>MSVELALAVVGAADLCLKYVVLRGYLILKLIGGNIRYGKALVELYHDLKTADSSIRERMTFIEATWYRTEKQVEFVRRVAHTMSVDHCRIHIDVLETLKAKLLVAITKIGPLAESWNSKGSLASGFTKLKYAFVRESLDKTLTELEKWRDVFDPTWYLIILNKSDIIDSELREEAIMSPQTSTGASSSALATVRNIRRTIGGSSTPDTHVTLNEAGLNWETSKDIRHSTTKTVWRTRSEKLFLVDTIVCSSDLDVPRARADAERLAMKLKQVDPKTFGLLNCQGIIKRKDSATGRLVSIHLVFRLQPRDADAISLREELLRGNSFSLTTVLGLARRLAMAVSFVHTCGFVHKNIRPETILLFPAHINAKDRVYALGSAYLMGFDRFRSASFQTLRTGDASWERNLYRHPRRQGIHMHEDYVMQHDVYALGVCLLEIGLWNSFVIETGGEKQVMTPSSLFQFDLSNESFLADETLQFGYAVKDNLVRLAKERLPQRMGDLYTAAVITCLTCLDEGNEDFGNEEDMRDEDGVLIGVRFIEKVVFKLAEISF</sequence>
<organism evidence="1 2">
    <name type="scientific">Lecanicillium saksenae</name>
    <dbReference type="NCBI Taxonomy" id="468837"/>
    <lineage>
        <taxon>Eukaryota</taxon>
        <taxon>Fungi</taxon>
        <taxon>Dikarya</taxon>
        <taxon>Ascomycota</taxon>
        <taxon>Pezizomycotina</taxon>
        <taxon>Sordariomycetes</taxon>
        <taxon>Hypocreomycetidae</taxon>
        <taxon>Hypocreales</taxon>
        <taxon>Cordycipitaceae</taxon>
        <taxon>Lecanicillium</taxon>
    </lineage>
</organism>
<reference evidence="1" key="1">
    <citation type="submission" date="2022-07" db="EMBL/GenBank/DDBJ databases">
        <title>Genome Sequence of Lecanicillium saksenae.</title>
        <authorList>
            <person name="Buettner E."/>
        </authorList>
    </citation>
    <scope>NUCLEOTIDE SEQUENCE</scope>
    <source>
        <strain evidence="1">VT-O1</strain>
    </source>
</reference>
<accession>A0ACC1QWX9</accession>
<comment type="caution">
    <text evidence="1">The sequence shown here is derived from an EMBL/GenBank/DDBJ whole genome shotgun (WGS) entry which is preliminary data.</text>
</comment>